<dbReference type="InterPro" id="IPR050951">
    <property type="entry name" value="Retrovirus_Pol_polyprotein"/>
</dbReference>
<dbReference type="GO" id="GO:0005634">
    <property type="term" value="C:nucleus"/>
    <property type="evidence" value="ECO:0007669"/>
    <property type="project" value="UniProtKB-ARBA"/>
</dbReference>
<dbReference type="Proteomes" id="UP000298390">
    <property type="component" value="Unassembled WGS sequence"/>
</dbReference>
<dbReference type="Gene3D" id="3.30.420.10">
    <property type="entry name" value="Ribonuclease H-like superfamily/Ribonuclease H"/>
    <property type="match status" value="1"/>
</dbReference>
<dbReference type="Gene3D" id="2.40.50.40">
    <property type="match status" value="1"/>
</dbReference>
<dbReference type="InterPro" id="IPR036397">
    <property type="entry name" value="RNaseH_sf"/>
</dbReference>
<evidence type="ECO:0000256" key="2">
    <source>
        <dbReference type="ARBA" id="ARBA00022723"/>
    </source>
</evidence>
<keyword evidence="3" id="KW-0064">Aspartyl protease</keyword>
<evidence type="ECO:0000256" key="11">
    <source>
        <dbReference type="ARBA" id="ARBA00023172"/>
    </source>
</evidence>
<dbReference type="GO" id="GO:0003677">
    <property type="term" value="F:DNA binding"/>
    <property type="evidence" value="ECO:0007669"/>
    <property type="project" value="UniProtKB-KW"/>
</dbReference>
<dbReference type="PANTHER" id="PTHR37984">
    <property type="entry name" value="PROTEIN CBG26694"/>
    <property type="match status" value="1"/>
</dbReference>
<dbReference type="GO" id="GO:0006310">
    <property type="term" value="P:DNA recombination"/>
    <property type="evidence" value="ECO:0007669"/>
    <property type="project" value="UniProtKB-KW"/>
</dbReference>
<dbReference type="Gene3D" id="1.10.340.70">
    <property type="match status" value="1"/>
</dbReference>
<dbReference type="GO" id="GO:0003723">
    <property type="term" value="F:RNA binding"/>
    <property type="evidence" value="ECO:0007669"/>
    <property type="project" value="UniProtKB-KW"/>
</dbReference>
<evidence type="ECO:0000256" key="6">
    <source>
        <dbReference type="ARBA" id="ARBA00022884"/>
    </source>
</evidence>
<evidence type="ECO:0000313" key="14">
    <source>
        <dbReference type="Proteomes" id="UP000298390"/>
    </source>
</evidence>
<keyword evidence="9" id="KW-0548">Nucleotidyltransferase</keyword>
<dbReference type="InterPro" id="IPR012337">
    <property type="entry name" value="RNaseH-like_sf"/>
</dbReference>
<keyword evidence="11" id="KW-0233">DNA recombination</keyword>
<dbReference type="GO" id="GO:0003964">
    <property type="term" value="F:RNA-directed DNA polymerase activity"/>
    <property type="evidence" value="ECO:0007669"/>
    <property type="project" value="UniProtKB-KW"/>
</dbReference>
<dbReference type="SUPFAM" id="SSF54160">
    <property type="entry name" value="Chromo domain-like"/>
    <property type="match status" value="1"/>
</dbReference>
<keyword evidence="1" id="KW-0645">Protease</keyword>
<proteinExistence type="predicted"/>
<dbReference type="Pfam" id="PF24626">
    <property type="entry name" value="SH3_Tf2-1"/>
    <property type="match status" value="1"/>
</dbReference>
<keyword evidence="7" id="KW-0229">DNA integration</keyword>
<sequence>MLHESRSFGPLKYGHVAVESVTLVLHDKEGRDAAWCAATGSLGGDAVTAVSLSVTTNAGLLERVRAWYTSDKWCAKLKGMVGSLGVAEHNGLLFLADRLIVPKIPDVRKSLYRLAHDALGHFGFDKSYATLREAYYWPNMRRDFEDMYIPLCKECQRNKSSTRKAPGSLHPLPVPDGCGEEVTIDFIGPLPLDEGYDCLATVTDRMGSDLQLILTTMDVNEEQFVSQYFDAWYCNNGLSKVVTSNRDKIFTSKFWQTLQRLAGVKWKMSMSFHPQTDGASERSNKTVIQALRYHVGPNQKGWVRALPRVRFAIMNTVNVSTGFSPFQLLQGHLPRVIPPLLDDDIRAACDDASVACAAADVIRNIETDIMEAQDNLFLAKVHQALMANAHCGAQIAYAVGDRVMLSMFHRRRKYMQRGNHRVAKFMVCWDGPYKVLHAHLEFLVYTLDLPSHMQIFPTFHASLLKPFHNNNSMLFPSREYAQPGPVVTPDGEEEFDVKAVTDRRRHGRGWQYFVTWKGYPKSAGSWLPGKECENLAALDTFLASVDDP</sequence>
<dbReference type="PROSITE" id="PS50994">
    <property type="entry name" value="INTEGRASE"/>
    <property type="match status" value="1"/>
</dbReference>
<comment type="caution">
    <text evidence="13">The sequence shown here is derived from an EMBL/GenBank/DDBJ whole genome shotgun (WGS) entry which is preliminary data.</text>
</comment>
<dbReference type="GO" id="GO:0006508">
    <property type="term" value="P:proteolysis"/>
    <property type="evidence" value="ECO:0007669"/>
    <property type="project" value="UniProtKB-KW"/>
</dbReference>
<protein>
    <recommendedName>
        <fullName evidence="12">Integrase catalytic domain-containing protein</fullName>
    </recommendedName>
</protein>
<dbReference type="InterPro" id="IPR041588">
    <property type="entry name" value="Integrase_H2C2"/>
</dbReference>
<keyword evidence="5" id="KW-0460">Magnesium</keyword>
<keyword evidence="10" id="KW-0238">DNA-binding</keyword>
<keyword evidence="9" id="KW-0808">Transferase</keyword>
<dbReference type="GO" id="GO:0015074">
    <property type="term" value="P:DNA integration"/>
    <property type="evidence" value="ECO:0007669"/>
    <property type="project" value="UniProtKB-KW"/>
</dbReference>
<dbReference type="GO" id="GO:0046872">
    <property type="term" value="F:metal ion binding"/>
    <property type="evidence" value="ECO:0007669"/>
    <property type="project" value="UniProtKB-KW"/>
</dbReference>
<dbReference type="InterPro" id="IPR056924">
    <property type="entry name" value="SH3_Tf2-1"/>
</dbReference>
<evidence type="ECO:0000256" key="3">
    <source>
        <dbReference type="ARBA" id="ARBA00022750"/>
    </source>
</evidence>
<reference evidence="13 14" key="1">
    <citation type="submission" date="2019-01" db="EMBL/GenBank/DDBJ databases">
        <title>Genome sequencing of the rare red list fungi Fomitopsis rosea.</title>
        <authorList>
            <person name="Buettner E."/>
            <person name="Kellner H."/>
        </authorList>
    </citation>
    <scope>NUCLEOTIDE SEQUENCE [LARGE SCALE GENOMIC DNA]</scope>
    <source>
        <strain evidence="13 14">DSM 105464</strain>
    </source>
</reference>
<evidence type="ECO:0000256" key="9">
    <source>
        <dbReference type="ARBA" id="ARBA00022932"/>
    </source>
</evidence>
<evidence type="ECO:0000259" key="12">
    <source>
        <dbReference type="PROSITE" id="PS50994"/>
    </source>
</evidence>
<dbReference type="AlphaFoldDB" id="A0A4Y9Y872"/>
<dbReference type="InterPro" id="IPR016197">
    <property type="entry name" value="Chromo-like_dom_sf"/>
</dbReference>
<dbReference type="Pfam" id="PF17921">
    <property type="entry name" value="Integrase_H2C2"/>
    <property type="match status" value="1"/>
</dbReference>
<dbReference type="GO" id="GO:0003887">
    <property type="term" value="F:DNA-directed DNA polymerase activity"/>
    <property type="evidence" value="ECO:0007669"/>
    <property type="project" value="UniProtKB-KW"/>
</dbReference>
<organism evidence="13 14">
    <name type="scientific">Rhodofomes roseus</name>
    <dbReference type="NCBI Taxonomy" id="34475"/>
    <lineage>
        <taxon>Eukaryota</taxon>
        <taxon>Fungi</taxon>
        <taxon>Dikarya</taxon>
        <taxon>Basidiomycota</taxon>
        <taxon>Agaricomycotina</taxon>
        <taxon>Agaricomycetes</taxon>
        <taxon>Polyporales</taxon>
        <taxon>Rhodofomes</taxon>
    </lineage>
</organism>
<dbReference type="InterPro" id="IPR001584">
    <property type="entry name" value="Integrase_cat-core"/>
</dbReference>
<feature type="domain" description="Integrase catalytic" evidence="12">
    <location>
        <begin position="171"/>
        <end position="333"/>
    </location>
</feature>
<evidence type="ECO:0000256" key="8">
    <source>
        <dbReference type="ARBA" id="ARBA00022918"/>
    </source>
</evidence>
<dbReference type="SUPFAM" id="SSF53098">
    <property type="entry name" value="Ribonuclease H-like"/>
    <property type="match status" value="1"/>
</dbReference>
<evidence type="ECO:0000256" key="4">
    <source>
        <dbReference type="ARBA" id="ARBA00022801"/>
    </source>
</evidence>
<evidence type="ECO:0000256" key="7">
    <source>
        <dbReference type="ARBA" id="ARBA00022908"/>
    </source>
</evidence>
<gene>
    <name evidence="13" type="ORF">EVJ58_g6233</name>
</gene>
<keyword evidence="9" id="KW-0239">DNA-directed DNA polymerase</keyword>
<evidence type="ECO:0000256" key="10">
    <source>
        <dbReference type="ARBA" id="ARBA00023125"/>
    </source>
</evidence>
<keyword evidence="6" id="KW-0694">RNA-binding</keyword>
<keyword evidence="4" id="KW-0378">Hydrolase</keyword>
<name>A0A4Y9Y872_9APHY</name>
<evidence type="ECO:0000256" key="1">
    <source>
        <dbReference type="ARBA" id="ARBA00022670"/>
    </source>
</evidence>
<accession>A0A4Y9Y872</accession>
<dbReference type="EMBL" id="SEKV01000342">
    <property type="protein sequence ID" value="TFY58726.1"/>
    <property type="molecule type" value="Genomic_DNA"/>
</dbReference>
<evidence type="ECO:0000256" key="5">
    <source>
        <dbReference type="ARBA" id="ARBA00022842"/>
    </source>
</evidence>
<dbReference type="STRING" id="34475.A0A4Y9Y872"/>
<dbReference type="GO" id="GO:0004190">
    <property type="term" value="F:aspartic-type endopeptidase activity"/>
    <property type="evidence" value="ECO:0007669"/>
    <property type="project" value="UniProtKB-KW"/>
</dbReference>
<evidence type="ECO:0000313" key="13">
    <source>
        <dbReference type="EMBL" id="TFY58726.1"/>
    </source>
</evidence>
<keyword evidence="2" id="KW-0479">Metal-binding</keyword>
<keyword evidence="8" id="KW-0695">RNA-directed DNA polymerase</keyword>
<dbReference type="PANTHER" id="PTHR37984:SF5">
    <property type="entry name" value="PROTEIN NYNRIN-LIKE"/>
    <property type="match status" value="1"/>
</dbReference>